<dbReference type="Proteomes" id="UP000198569">
    <property type="component" value="Unassembled WGS sequence"/>
</dbReference>
<evidence type="ECO:0000259" key="5">
    <source>
        <dbReference type="PROSITE" id="PS51007"/>
    </source>
</evidence>
<protein>
    <submittedName>
        <fullName evidence="6">Cytochrome c</fullName>
    </submittedName>
</protein>
<evidence type="ECO:0000256" key="4">
    <source>
        <dbReference type="PROSITE-ProRule" id="PRU00433"/>
    </source>
</evidence>
<keyword evidence="1 4" id="KW-0349">Heme</keyword>
<organism evidence="6 7">
    <name type="scientific">Flavobacterium degerlachei</name>
    <dbReference type="NCBI Taxonomy" id="229203"/>
    <lineage>
        <taxon>Bacteria</taxon>
        <taxon>Pseudomonadati</taxon>
        <taxon>Bacteroidota</taxon>
        <taxon>Flavobacteriia</taxon>
        <taxon>Flavobacteriales</taxon>
        <taxon>Flavobacteriaceae</taxon>
        <taxon>Flavobacterium</taxon>
    </lineage>
</organism>
<evidence type="ECO:0000313" key="6">
    <source>
        <dbReference type="EMBL" id="SDX13337.1"/>
    </source>
</evidence>
<dbReference type="AlphaFoldDB" id="A0A1H2Z7N2"/>
<dbReference type="Pfam" id="PF00034">
    <property type="entry name" value="Cytochrom_C"/>
    <property type="match status" value="1"/>
</dbReference>
<dbReference type="EMBL" id="FNMV01000007">
    <property type="protein sequence ID" value="SDX13337.1"/>
    <property type="molecule type" value="Genomic_DNA"/>
</dbReference>
<dbReference type="GO" id="GO:0009055">
    <property type="term" value="F:electron transfer activity"/>
    <property type="evidence" value="ECO:0007669"/>
    <property type="project" value="InterPro"/>
</dbReference>
<keyword evidence="3 4" id="KW-0408">Iron</keyword>
<dbReference type="InterPro" id="IPR036909">
    <property type="entry name" value="Cyt_c-like_dom_sf"/>
</dbReference>
<proteinExistence type="predicted"/>
<evidence type="ECO:0000256" key="2">
    <source>
        <dbReference type="ARBA" id="ARBA00022723"/>
    </source>
</evidence>
<gene>
    <name evidence="6" type="ORF">SAMN05444338_107104</name>
</gene>
<dbReference type="GO" id="GO:0046872">
    <property type="term" value="F:metal ion binding"/>
    <property type="evidence" value="ECO:0007669"/>
    <property type="project" value="UniProtKB-KW"/>
</dbReference>
<keyword evidence="7" id="KW-1185">Reference proteome</keyword>
<evidence type="ECO:0000313" key="7">
    <source>
        <dbReference type="Proteomes" id="UP000198569"/>
    </source>
</evidence>
<name>A0A1H2Z7N2_9FLAO</name>
<feature type="domain" description="Cytochrome c" evidence="5">
    <location>
        <begin position="35"/>
        <end position="133"/>
    </location>
</feature>
<dbReference type="GO" id="GO:0020037">
    <property type="term" value="F:heme binding"/>
    <property type="evidence" value="ECO:0007669"/>
    <property type="project" value="InterPro"/>
</dbReference>
<dbReference type="STRING" id="229203.SAMN05444338_107104"/>
<reference evidence="7" key="1">
    <citation type="submission" date="2016-10" db="EMBL/GenBank/DDBJ databases">
        <authorList>
            <person name="Varghese N."/>
            <person name="Submissions S."/>
        </authorList>
    </citation>
    <scope>NUCLEOTIDE SEQUENCE [LARGE SCALE GENOMIC DNA]</scope>
    <source>
        <strain evidence="7">DSM 15718</strain>
    </source>
</reference>
<sequence>MKVNIIIILVVLFSSCKNKQAIENLDKRETKEVNVTAAEGQKLMAENCYACHSVATKSHDEIIAPPMIAVKKRYSMEYNNKADFVKAVVAYATDPKAENALMIGALNKFNTMPKQAFNEEDLNKIASYIYENEIEKPEWFETHFRQNHGKGMGRN</sequence>
<dbReference type="OrthoDB" id="1494333at2"/>
<dbReference type="InterPro" id="IPR009056">
    <property type="entry name" value="Cyt_c-like_dom"/>
</dbReference>
<keyword evidence="2 4" id="KW-0479">Metal-binding</keyword>
<accession>A0A1H2Z7N2</accession>
<dbReference type="SUPFAM" id="SSF46626">
    <property type="entry name" value="Cytochrome c"/>
    <property type="match status" value="1"/>
</dbReference>
<evidence type="ECO:0000256" key="3">
    <source>
        <dbReference type="ARBA" id="ARBA00023004"/>
    </source>
</evidence>
<dbReference type="PROSITE" id="PS51007">
    <property type="entry name" value="CYTC"/>
    <property type="match status" value="1"/>
</dbReference>
<dbReference type="RefSeq" id="WP_091431886.1">
    <property type="nucleotide sequence ID" value="NZ_FNMV01000007.1"/>
</dbReference>
<evidence type="ECO:0000256" key="1">
    <source>
        <dbReference type="ARBA" id="ARBA00022617"/>
    </source>
</evidence>
<dbReference type="Gene3D" id="1.10.760.10">
    <property type="entry name" value="Cytochrome c-like domain"/>
    <property type="match status" value="1"/>
</dbReference>
<dbReference type="PROSITE" id="PS51257">
    <property type="entry name" value="PROKAR_LIPOPROTEIN"/>
    <property type="match status" value="1"/>
</dbReference>